<sequence>NAYIASAPQIDYAPFAHHPSEFSSPETGLVVSVFQKGDDPIDAINNMMSFLTSVVTSRYLPQTTSSEHLPTLGNKQQSMMEGLLSNQFRGGRIICRLVRRDRLHQDQEEHLEDKG</sequence>
<proteinExistence type="predicted"/>
<name>A0A699U7T7_TANCI</name>
<feature type="non-terminal residue" evidence="1">
    <location>
        <position position="1"/>
    </location>
</feature>
<reference evidence="1" key="1">
    <citation type="journal article" date="2019" name="Sci. Rep.">
        <title>Draft genome of Tanacetum cinerariifolium, the natural source of mosquito coil.</title>
        <authorList>
            <person name="Yamashiro T."/>
            <person name="Shiraishi A."/>
            <person name="Satake H."/>
            <person name="Nakayama K."/>
        </authorList>
    </citation>
    <scope>NUCLEOTIDE SEQUENCE</scope>
</reference>
<gene>
    <name evidence="1" type="ORF">Tci_889375</name>
</gene>
<comment type="caution">
    <text evidence="1">The sequence shown here is derived from an EMBL/GenBank/DDBJ whole genome shotgun (WGS) entry which is preliminary data.</text>
</comment>
<organism evidence="1">
    <name type="scientific">Tanacetum cinerariifolium</name>
    <name type="common">Dalmatian daisy</name>
    <name type="synonym">Chrysanthemum cinerariifolium</name>
    <dbReference type="NCBI Taxonomy" id="118510"/>
    <lineage>
        <taxon>Eukaryota</taxon>
        <taxon>Viridiplantae</taxon>
        <taxon>Streptophyta</taxon>
        <taxon>Embryophyta</taxon>
        <taxon>Tracheophyta</taxon>
        <taxon>Spermatophyta</taxon>
        <taxon>Magnoliopsida</taxon>
        <taxon>eudicotyledons</taxon>
        <taxon>Gunneridae</taxon>
        <taxon>Pentapetalae</taxon>
        <taxon>asterids</taxon>
        <taxon>campanulids</taxon>
        <taxon>Asterales</taxon>
        <taxon>Asteraceae</taxon>
        <taxon>Asteroideae</taxon>
        <taxon>Anthemideae</taxon>
        <taxon>Anthemidinae</taxon>
        <taxon>Tanacetum</taxon>
    </lineage>
</organism>
<evidence type="ECO:0000313" key="1">
    <source>
        <dbReference type="EMBL" id="GFD17406.1"/>
    </source>
</evidence>
<dbReference type="AlphaFoldDB" id="A0A699U7T7"/>
<dbReference type="EMBL" id="BKCJ011300051">
    <property type="protein sequence ID" value="GFD17406.1"/>
    <property type="molecule type" value="Genomic_DNA"/>
</dbReference>
<protein>
    <submittedName>
        <fullName evidence="1">Uncharacterized protein</fullName>
    </submittedName>
</protein>
<accession>A0A699U7T7</accession>